<name>A0ABQ1NRM8_9BACI</name>
<comment type="caution">
    <text evidence="1">The sequence shown here is derived from an EMBL/GenBank/DDBJ whole genome shotgun (WGS) entry which is preliminary data.</text>
</comment>
<accession>A0ABQ1NRM8</accession>
<evidence type="ECO:0000313" key="1">
    <source>
        <dbReference type="EMBL" id="GGC81220.1"/>
    </source>
</evidence>
<dbReference type="RefSeq" id="WP_062440773.1">
    <property type="nucleotide sequence ID" value="NZ_BMCJ01000002.1"/>
</dbReference>
<dbReference type="Proteomes" id="UP000619534">
    <property type="component" value="Unassembled WGS sequence"/>
</dbReference>
<keyword evidence="2" id="KW-1185">Reference proteome</keyword>
<gene>
    <name evidence="1" type="ORF">GCM10007216_09700</name>
</gene>
<protein>
    <recommendedName>
        <fullName evidence="3">WYL domain-containing protein</fullName>
    </recommendedName>
</protein>
<evidence type="ECO:0000313" key="2">
    <source>
        <dbReference type="Proteomes" id="UP000619534"/>
    </source>
</evidence>
<reference evidence="2" key="1">
    <citation type="journal article" date="2019" name="Int. J. Syst. Evol. Microbiol.">
        <title>The Global Catalogue of Microorganisms (GCM) 10K type strain sequencing project: providing services to taxonomists for standard genome sequencing and annotation.</title>
        <authorList>
            <consortium name="The Broad Institute Genomics Platform"/>
            <consortium name="The Broad Institute Genome Sequencing Center for Infectious Disease"/>
            <person name="Wu L."/>
            <person name="Ma J."/>
        </authorList>
    </citation>
    <scope>NUCLEOTIDE SEQUENCE [LARGE SCALE GENOMIC DNA]</scope>
    <source>
        <strain evidence="2">CCM 7282</strain>
    </source>
</reference>
<sequence>MKNIDNILSRAKEDGKTIELIYLSKGNDFTHRVVKVLRVNEEEILAFCYIRRQVRRFKKANILSAAPARNKKGA</sequence>
<dbReference type="EMBL" id="BMCJ01000002">
    <property type="protein sequence ID" value="GGC81220.1"/>
    <property type="molecule type" value="Genomic_DNA"/>
</dbReference>
<evidence type="ECO:0008006" key="3">
    <source>
        <dbReference type="Google" id="ProtNLM"/>
    </source>
</evidence>
<proteinExistence type="predicted"/>
<organism evidence="1 2">
    <name type="scientific">Thalassobacillus devorans</name>
    <dbReference type="NCBI Taxonomy" id="279813"/>
    <lineage>
        <taxon>Bacteria</taxon>
        <taxon>Bacillati</taxon>
        <taxon>Bacillota</taxon>
        <taxon>Bacilli</taxon>
        <taxon>Bacillales</taxon>
        <taxon>Bacillaceae</taxon>
        <taxon>Thalassobacillus</taxon>
    </lineage>
</organism>